<gene>
    <name evidence="1" type="ORF">AMET1_0357</name>
</gene>
<proteinExistence type="predicted"/>
<dbReference type="EMBL" id="MRZU01000003">
    <property type="protein sequence ID" value="OUJ18708.1"/>
    <property type="molecule type" value="Genomic_DNA"/>
</dbReference>
<evidence type="ECO:0000313" key="1">
    <source>
        <dbReference type="EMBL" id="OUJ18708.1"/>
    </source>
</evidence>
<protein>
    <submittedName>
        <fullName evidence="1">Uncharacterized protein</fullName>
    </submittedName>
</protein>
<sequence>MKSITMRNTLWACMRDRYYQLKDEPDFSSYIQNLLKLLNQTYPEQKEAKKYFPKGIGLKKLYYEINQETGEIPKDEEQKAVYLKLTAGAKYKEYQDLTNKIKRQVEEMIDFYNSPRKKPVNLETPETILSLLGLPNGLLKKSGKTIVTQILELGDDIEVSISKRGRKTTPRIKRTTNRYKAVVFSRYGRPFCKIGANSKKIEIGDAEKNKFKPKTYRTKDFKNKKELTKEFQKQYKSIKKAYNDLENI</sequence>
<organism evidence="1 2">
    <name type="scientific">Methanonatronarchaeum thermophilum</name>
    <dbReference type="NCBI Taxonomy" id="1927129"/>
    <lineage>
        <taxon>Archaea</taxon>
        <taxon>Methanobacteriati</taxon>
        <taxon>Methanobacteriota</taxon>
        <taxon>Methanonatronarchaeia</taxon>
        <taxon>Methanonatronarchaeales</taxon>
        <taxon>Methanonatronarchaeaceae</taxon>
        <taxon>Methanonatronarchaeum</taxon>
    </lineage>
</organism>
<reference evidence="1 2" key="1">
    <citation type="submission" date="2016-12" db="EMBL/GenBank/DDBJ databases">
        <title>Discovery of methanogenic haloarchaea.</title>
        <authorList>
            <person name="Sorokin D.Y."/>
            <person name="Makarova K.S."/>
            <person name="Abbas B."/>
            <person name="Ferrer M."/>
            <person name="Golyshin P.N."/>
        </authorList>
    </citation>
    <scope>NUCLEOTIDE SEQUENCE [LARGE SCALE GENOMIC DNA]</scope>
    <source>
        <strain evidence="1">AMET1</strain>
    </source>
</reference>
<name>A0A1Y3GBA4_9EURY</name>
<evidence type="ECO:0000313" key="2">
    <source>
        <dbReference type="Proteomes" id="UP000195137"/>
    </source>
</evidence>
<dbReference type="RefSeq" id="WP_086636776.1">
    <property type="nucleotide sequence ID" value="NZ_MRZU01000003.1"/>
</dbReference>
<dbReference type="Proteomes" id="UP000195137">
    <property type="component" value="Unassembled WGS sequence"/>
</dbReference>
<keyword evidence="2" id="KW-1185">Reference proteome</keyword>
<comment type="caution">
    <text evidence="1">The sequence shown here is derived from an EMBL/GenBank/DDBJ whole genome shotgun (WGS) entry which is preliminary data.</text>
</comment>
<dbReference type="AlphaFoldDB" id="A0A1Y3GBA4"/>
<accession>A0A1Y3GBA4</accession>